<feature type="domain" description="Ubiquitin-like" evidence="3">
    <location>
        <begin position="529"/>
        <end position="603"/>
    </location>
</feature>
<feature type="compositionally biased region" description="Basic and acidic residues" evidence="1">
    <location>
        <begin position="33"/>
        <end position="42"/>
    </location>
</feature>
<dbReference type="InterPro" id="IPR000626">
    <property type="entry name" value="Ubiquitin-like_dom"/>
</dbReference>
<dbReference type="EMBL" id="BRXZ01000655">
    <property type="protein sequence ID" value="GMH49949.1"/>
    <property type="molecule type" value="Genomic_DNA"/>
</dbReference>
<dbReference type="InterPro" id="IPR036241">
    <property type="entry name" value="NSFL1C_SEP_dom_sf"/>
</dbReference>
<organism evidence="5 6">
    <name type="scientific">Triparma retinervis</name>
    <dbReference type="NCBI Taxonomy" id="2557542"/>
    <lineage>
        <taxon>Eukaryota</taxon>
        <taxon>Sar</taxon>
        <taxon>Stramenopiles</taxon>
        <taxon>Ochrophyta</taxon>
        <taxon>Bolidophyceae</taxon>
        <taxon>Parmales</taxon>
        <taxon>Triparmaceae</taxon>
        <taxon>Triparma</taxon>
    </lineage>
</organism>
<feature type="compositionally biased region" description="Basic and acidic residues" evidence="1">
    <location>
        <begin position="227"/>
        <end position="239"/>
    </location>
</feature>
<gene>
    <name evidence="5" type="ORF">TrRE_jg2527</name>
</gene>
<accession>A0A9W6Z9E3</accession>
<evidence type="ECO:0000256" key="1">
    <source>
        <dbReference type="SAM" id="MobiDB-lite"/>
    </source>
</evidence>
<protein>
    <recommendedName>
        <fullName evidence="7">UBX domain-containing protein</fullName>
    </recommendedName>
</protein>
<dbReference type="InterPro" id="IPR001012">
    <property type="entry name" value="UBX_dom"/>
</dbReference>
<dbReference type="PROSITE" id="PS51399">
    <property type="entry name" value="SEP"/>
    <property type="match status" value="1"/>
</dbReference>
<dbReference type="InterPro" id="IPR012989">
    <property type="entry name" value="SEP_domain"/>
</dbReference>
<dbReference type="Proteomes" id="UP001165082">
    <property type="component" value="Unassembled WGS sequence"/>
</dbReference>
<evidence type="ECO:0000313" key="5">
    <source>
        <dbReference type="EMBL" id="GMH49949.1"/>
    </source>
</evidence>
<feature type="domain" description="SEP" evidence="4">
    <location>
        <begin position="289"/>
        <end position="357"/>
    </location>
</feature>
<dbReference type="PANTHER" id="PTHR23333">
    <property type="entry name" value="UBX DOMAIN CONTAINING PROTEIN"/>
    <property type="match status" value="1"/>
</dbReference>
<feature type="region of interest" description="Disordered" evidence="1">
    <location>
        <begin position="498"/>
        <end position="528"/>
    </location>
</feature>
<dbReference type="Pfam" id="PF08059">
    <property type="entry name" value="SEP"/>
    <property type="match status" value="1"/>
</dbReference>
<evidence type="ECO:0000313" key="6">
    <source>
        <dbReference type="Proteomes" id="UP001165082"/>
    </source>
</evidence>
<evidence type="ECO:0008006" key="7">
    <source>
        <dbReference type="Google" id="ProtNLM"/>
    </source>
</evidence>
<feature type="domain" description="UBX" evidence="2">
    <location>
        <begin position="524"/>
        <end position="603"/>
    </location>
</feature>
<dbReference type="SUPFAM" id="SSF54236">
    <property type="entry name" value="Ubiquitin-like"/>
    <property type="match status" value="1"/>
</dbReference>
<feature type="compositionally biased region" description="Acidic residues" evidence="1">
    <location>
        <begin position="514"/>
        <end position="525"/>
    </location>
</feature>
<feature type="compositionally biased region" description="Low complexity" evidence="1">
    <location>
        <begin position="48"/>
        <end position="75"/>
    </location>
</feature>
<feature type="region of interest" description="Disordered" evidence="1">
    <location>
        <begin position="214"/>
        <end position="247"/>
    </location>
</feature>
<reference evidence="5" key="1">
    <citation type="submission" date="2022-07" db="EMBL/GenBank/DDBJ databases">
        <title>Genome analysis of Parmales, a sister group of diatoms, reveals the evolutionary specialization of diatoms from phago-mixotrophs to photoautotrophs.</title>
        <authorList>
            <person name="Ban H."/>
            <person name="Sato S."/>
            <person name="Yoshikawa S."/>
            <person name="Kazumasa Y."/>
            <person name="Nakamura Y."/>
            <person name="Ichinomiya M."/>
            <person name="Saitoh K."/>
            <person name="Sato N."/>
            <person name="Blanc-Mathieu R."/>
            <person name="Endo H."/>
            <person name="Kuwata A."/>
            <person name="Ogata H."/>
        </authorList>
    </citation>
    <scope>NUCLEOTIDE SEQUENCE</scope>
</reference>
<feature type="region of interest" description="Disordered" evidence="1">
    <location>
        <begin position="419"/>
        <end position="476"/>
    </location>
</feature>
<dbReference type="PROSITE" id="PS50053">
    <property type="entry name" value="UBIQUITIN_2"/>
    <property type="match status" value="1"/>
</dbReference>
<dbReference type="GO" id="GO:0043130">
    <property type="term" value="F:ubiquitin binding"/>
    <property type="evidence" value="ECO:0007669"/>
    <property type="project" value="TreeGrafter"/>
</dbReference>
<feature type="compositionally biased region" description="Gly residues" evidence="1">
    <location>
        <begin position="14"/>
        <end position="26"/>
    </location>
</feature>
<feature type="region of interest" description="Disordered" evidence="1">
    <location>
        <begin position="1"/>
        <end position="118"/>
    </location>
</feature>
<feature type="compositionally biased region" description="Basic and acidic residues" evidence="1">
    <location>
        <begin position="444"/>
        <end position="466"/>
    </location>
</feature>
<evidence type="ECO:0000259" key="3">
    <source>
        <dbReference type="PROSITE" id="PS50053"/>
    </source>
</evidence>
<name>A0A9W6Z9E3_9STRA</name>
<evidence type="ECO:0000259" key="2">
    <source>
        <dbReference type="PROSITE" id="PS50033"/>
    </source>
</evidence>
<dbReference type="Pfam" id="PF00789">
    <property type="entry name" value="UBX"/>
    <property type="match status" value="1"/>
</dbReference>
<dbReference type="Gene3D" id="3.30.420.210">
    <property type="entry name" value="SEP domain"/>
    <property type="match status" value="1"/>
</dbReference>
<sequence length="612" mass="66997">MMDEIFSGMKREGIGGGAGGRAAGGGRGRRRRGSESEEKVDGNDSDDCSVSSVASNMSNMSNMSNISNMSNMSNARPTPRGLSSNDVGGGPRKKSPRVRLSNKSGSSSNSKDKSKDDLLTAMTGRLTMLEMTTKRLKDENSKKDTTMAKMRKKLSALQEAVASAKANKTAEALTHLADENDQLRRQIADMENFLSDYGLVWVGHNENSKKLLAKGEEKEDEQQQNEPNERQQEEGKVAWEEDEEAEKEEPKLAFDRDIFVQRVKELNSMIQADKAKIVTKGKHAKLAYANGVPICLFSDGIVVRREKIRKWDDKPCIKFVADIMDGFFPAEFKAEFPDGVKLDLHDRRESHSGEKSVFKGEGNSLVYGAAGSKIKGLANLGEVNFQPMSANEFLERLPEKVVGGGGDVFDIREGIKKRMEGGSKGAEEGKEEGEEGRHTGGGKDVSKDEKKRAAAEAAERRMREAGTNEMGSSTEEPQQVVLVETKAVQKLNSSLRMVNMGSGGDGSPVHATEGTEEEDKEEEQDQPITTLRVKMDAGGGKTKTLIVKLGYKDTVGDLAQHVDSEKVAPAKFELRTAFPNRAYTDMEETLEDAGLVPNASLNVRYIKAVEEK</sequence>
<dbReference type="PANTHER" id="PTHR23333:SF4">
    <property type="entry name" value="UBX DOMAIN-CONTAINING PROTEIN 11"/>
    <property type="match status" value="1"/>
</dbReference>
<dbReference type="GO" id="GO:0043161">
    <property type="term" value="P:proteasome-mediated ubiquitin-dependent protein catabolic process"/>
    <property type="evidence" value="ECO:0007669"/>
    <property type="project" value="TreeGrafter"/>
</dbReference>
<dbReference type="SUPFAM" id="SSF102848">
    <property type="entry name" value="NSFL1 (p97 ATPase) cofactor p47, SEP domain"/>
    <property type="match status" value="1"/>
</dbReference>
<dbReference type="AlphaFoldDB" id="A0A9W6Z9E3"/>
<dbReference type="Gene3D" id="3.10.20.90">
    <property type="entry name" value="Phosphatidylinositol 3-kinase Catalytic Subunit, Chain A, domain 1"/>
    <property type="match status" value="1"/>
</dbReference>
<dbReference type="InterPro" id="IPR029071">
    <property type="entry name" value="Ubiquitin-like_domsf"/>
</dbReference>
<feature type="compositionally biased region" description="Basic and acidic residues" evidence="1">
    <location>
        <begin position="419"/>
        <end position="428"/>
    </location>
</feature>
<keyword evidence="6" id="KW-1185">Reference proteome</keyword>
<dbReference type="OrthoDB" id="25887at2759"/>
<dbReference type="PROSITE" id="PS50033">
    <property type="entry name" value="UBX"/>
    <property type="match status" value="1"/>
</dbReference>
<comment type="caution">
    <text evidence="5">The sequence shown here is derived from an EMBL/GenBank/DDBJ whole genome shotgun (WGS) entry which is preliminary data.</text>
</comment>
<evidence type="ECO:0000259" key="4">
    <source>
        <dbReference type="PROSITE" id="PS51399"/>
    </source>
</evidence>
<proteinExistence type="predicted"/>